<comment type="caution">
    <text evidence="3">The sequence shown here is derived from an EMBL/GenBank/DDBJ whole genome shotgun (WGS) entry which is preliminary data.</text>
</comment>
<reference evidence="3 4" key="1">
    <citation type="submission" date="2018-12" db="EMBL/GenBank/DDBJ databases">
        <title>Venturia inaequalis Genome Resource.</title>
        <authorList>
            <person name="Lichtner F.J."/>
        </authorList>
    </citation>
    <scope>NUCLEOTIDE SEQUENCE [LARGE SCALE GENOMIC DNA]</scope>
    <source>
        <strain evidence="3 4">120213</strain>
    </source>
</reference>
<proteinExistence type="predicted"/>
<evidence type="ECO:0000256" key="2">
    <source>
        <dbReference type="SAM" id="Phobius"/>
    </source>
</evidence>
<accession>A0A8H3UKT6</accession>
<dbReference type="EMBL" id="WNWS01000264">
    <property type="protein sequence ID" value="KAE9972632.1"/>
    <property type="molecule type" value="Genomic_DNA"/>
</dbReference>
<evidence type="ECO:0000256" key="1">
    <source>
        <dbReference type="SAM" id="MobiDB-lite"/>
    </source>
</evidence>
<dbReference type="Proteomes" id="UP000447873">
    <property type="component" value="Unassembled WGS sequence"/>
</dbReference>
<feature type="region of interest" description="Disordered" evidence="1">
    <location>
        <begin position="62"/>
        <end position="120"/>
    </location>
</feature>
<keyword evidence="2" id="KW-0472">Membrane</keyword>
<keyword evidence="2" id="KW-1133">Transmembrane helix</keyword>
<organism evidence="3 4">
    <name type="scientific">Venturia inaequalis</name>
    <name type="common">Apple scab fungus</name>
    <dbReference type="NCBI Taxonomy" id="5025"/>
    <lineage>
        <taxon>Eukaryota</taxon>
        <taxon>Fungi</taxon>
        <taxon>Dikarya</taxon>
        <taxon>Ascomycota</taxon>
        <taxon>Pezizomycotina</taxon>
        <taxon>Dothideomycetes</taxon>
        <taxon>Pleosporomycetidae</taxon>
        <taxon>Venturiales</taxon>
        <taxon>Venturiaceae</taxon>
        <taxon>Venturia</taxon>
    </lineage>
</organism>
<evidence type="ECO:0000313" key="3">
    <source>
        <dbReference type="EMBL" id="KAE9972632.1"/>
    </source>
</evidence>
<feature type="transmembrane region" description="Helical" evidence="2">
    <location>
        <begin position="20"/>
        <end position="41"/>
    </location>
</feature>
<dbReference type="AlphaFoldDB" id="A0A8H3UKT6"/>
<gene>
    <name evidence="3" type="ORF">EG328_004890</name>
</gene>
<protein>
    <submittedName>
        <fullName evidence="3">Uncharacterized protein</fullName>
    </submittedName>
</protein>
<sequence>MAWFSLLPESLSAVEGWIKSFFVSIFMALFTIGPWALFFIYDIILYIWRAIAYEVPLFGGRARGRQRPRAPTLTERPDGETRNLGLIKIPTLDRDAGEQMETQEMGSNEIRQRQSRTSDD</sequence>
<keyword evidence="2" id="KW-0812">Transmembrane</keyword>
<name>A0A8H3UKT6_VENIN</name>
<evidence type="ECO:0000313" key="4">
    <source>
        <dbReference type="Proteomes" id="UP000447873"/>
    </source>
</evidence>
<feature type="compositionally biased region" description="Basic and acidic residues" evidence="1">
    <location>
        <begin position="110"/>
        <end position="120"/>
    </location>
</feature>